<proteinExistence type="predicted"/>
<sequence>MMDAAPDSSALGGEQNSFPQNMQVSPSEHLPFDHFDVFDAAINGARIPRVGQPLDDGGASG</sequence>
<name>A0ABV5TCE8_9ACTN</name>
<evidence type="ECO:0000313" key="2">
    <source>
        <dbReference type="EMBL" id="MFB9675408.1"/>
    </source>
</evidence>
<organism evidence="2 3">
    <name type="scientific">Streptosporangium vulgare</name>
    <dbReference type="NCBI Taxonomy" id="46190"/>
    <lineage>
        <taxon>Bacteria</taxon>
        <taxon>Bacillati</taxon>
        <taxon>Actinomycetota</taxon>
        <taxon>Actinomycetes</taxon>
        <taxon>Streptosporangiales</taxon>
        <taxon>Streptosporangiaceae</taxon>
        <taxon>Streptosporangium</taxon>
    </lineage>
</organism>
<dbReference type="Proteomes" id="UP001589610">
    <property type="component" value="Unassembled WGS sequence"/>
</dbReference>
<gene>
    <name evidence="2" type="ORF">ACFFRH_07910</name>
</gene>
<feature type="compositionally biased region" description="Polar residues" evidence="1">
    <location>
        <begin position="14"/>
        <end position="26"/>
    </location>
</feature>
<dbReference type="EMBL" id="JBHMBS010000003">
    <property type="protein sequence ID" value="MFB9675408.1"/>
    <property type="molecule type" value="Genomic_DNA"/>
</dbReference>
<comment type="caution">
    <text evidence="2">The sequence shown here is derived from an EMBL/GenBank/DDBJ whole genome shotgun (WGS) entry which is preliminary data.</text>
</comment>
<accession>A0ABV5TCE8</accession>
<evidence type="ECO:0000256" key="1">
    <source>
        <dbReference type="SAM" id="MobiDB-lite"/>
    </source>
</evidence>
<evidence type="ECO:0000313" key="3">
    <source>
        <dbReference type="Proteomes" id="UP001589610"/>
    </source>
</evidence>
<reference evidence="2 3" key="1">
    <citation type="submission" date="2024-09" db="EMBL/GenBank/DDBJ databases">
        <authorList>
            <person name="Sun Q."/>
            <person name="Mori K."/>
        </authorList>
    </citation>
    <scope>NUCLEOTIDE SEQUENCE [LARGE SCALE GENOMIC DNA]</scope>
    <source>
        <strain evidence="2 3">JCM 3028</strain>
    </source>
</reference>
<feature type="region of interest" description="Disordered" evidence="1">
    <location>
        <begin position="1"/>
        <end position="29"/>
    </location>
</feature>
<dbReference type="RefSeq" id="WP_344745280.1">
    <property type="nucleotide sequence ID" value="NZ_BAAAWW010000061.1"/>
</dbReference>
<keyword evidence="3" id="KW-1185">Reference proteome</keyword>
<protein>
    <submittedName>
        <fullName evidence="2">Uncharacterized protein</fullName>
    </submittedName>
</protein>